<dbReference type="InterPro" id="IPR005147">
    <property type="entry name" value="tRNA_synthase_B5-dom"/>
</dbReference>
<evidence type="ECO:0000256" key="2">
    <source>
        <dbReference type="ARBA" id="ARBA00011209"/>
    </source>
</evidence>
<feature type="binding site" evidence="11">
    <location>
        <position position="354"/>
    </location>
    <ligand>
        <name>Mg(2+)</name>
        <dbReference type="ChEBI" id="CHEBI:18420"/>
        <note>shared with alpha subunit</note>
    </ligand>
</feature>
<evidence type="ECO:0000256" key="6">
    <source>
        <dbReference type="ARBA" id="ARBA00022840"/>
    </source>
</evidence>
<keyword evidence="11" id="KW-0963">Cytoplasm</keyword>
<evidence type="ECO:0000313" key="14">
    <source>
        <dbReference type="EMBL" id="OHA20128.1"/>
    </source>
</evidence>
<feature type="binding site" evidence="11">
    <location>
        <position position="358"/>
    </location>
    <ligand>
        <name>Mg(2+)</name>
        <dbReference type="ChEBI" id="CHEBI:18420"/>
        <note>shared with alpha subunit</note>
    </ligand>
</feature>
<dbReference type="AlphaFoldDB" id="A0A1G2M8G6"/>
<comment type="similarity">
    <text evidence="1 11">Belongs to the phenylalanyl-tRNA synthetase beta subunit family. Type 1 subfamily.</text>
</comment>
<accession>A0A1G2M8G6</accession>
<evidence type="ECO:0000313" key="15">
    <source>
        <dbReference type="Proteomes" id="UP000178121"/>
    </source>
</evidence>
<evidence type="ECO:0000256" key="11">
    <source>
        <dbReference type="HAMAP-Rule" id="MF_00283"/>
    </source>
</evidence>
<keyword evidence="5 11" id="KW-0547">Nucleotide-binding</keyword>
<dbReference type="Pfam" id="PF03483">
    <property type="entry name" value="B3_4"/>
    <property type="match status" value="1"/>
</dbReference>
<dbReference type="Pfam" id="PF03147">
    <property type="entry name" value="FDX-ACB"/>
    <property type="match status" value="1"/>
</dbReference>
<evidence type="ECO:0000256" key="4">
    <source>
        <dbReference type="ARBA" id="ARBA00022723"/>
    </source>
</evidence>
<keyword evidence="6 11" id="KW-0067">ATP-binding</keyword>
<dbReference type="PANTHER" id="PTHR10947">
    <property type="entry name" value="PHENYLALANYL-TRNA SYNTHETASE BETA CHAIN AND LEUCINE-RICH REPEAT-CONTAINING PROTEIN 47"/>
    <property type="match status" value="1"/>
</dbReference>
<dbReference type="GO" id="GO:0004826">
    <property type="term" value="F:phenylalanine-tRNA ligase activity"/>
    <property type="evidence" value="ECO:0007669"/>
    <property type="project" value="UniProtKB-UniRule"/>
</dbReference>
<dbReference type="SMART" id="SM00896">
    <property type="entry name" value="FDX-ACB"/>
    <property type="match status" value="1"/>
</dbReference>
<dbReference type="Pfam" id="PF03484">
    <property type="entry name" value="B5"/>
    <property type="match status" value="1"/>
</dbReference>
<keyword evidence="3 11" id="KW-0436">Ligase</keyword>
<keyword evidence="8 11" id="KW-0648">Protein biosynthesis</keyword>
<dbReference type="PROSITE" id="PS51483">
    <property type="entry name" value="B5"/>
    <property type="match status" value="1"/>
</dbReference>
<evidence type="ECO:0000259" key="12">
    <source>
        <dbReference type="PROSITE" id="PS51447"/>
    </source>
</evidence>
<dbReference type="InterPro" id="IPR041616">
    <property type="entry name" value="PheRS_beta_core"/>
</dbReference>
<dbReference type="Gene3D" id="3.30.56.10">
    <property type="match status" value="2"/>
</dbReference>
<dbReference type="Pfam" id="PF17759">
    <property type="entry name" value="tRNA_synthFbeta"/>
    <property type="match status" value="1"/>
</dbReference>
<dbReference type="SUPFAM" id="SSF54991">
    <property type="entry name" value="Anticodon-binding domain of PheRS"/>
    <property type="match status" value="1"/>
</dbReference>
<evidence type="ECO:0000259" key="13">
    <source>
        <dbReference type="PROSITE" id="PS51483"/>
    </source>
</evidence>
<dbReference type="InterPro" id="IPR004532">
    <property type="entry name" value="Phe-tRNA-ligase_IIc_bsu_bact"/>
</dbReference>
<dbReference type="InterPro" id="IPR045864">
    <property type="entry name" value="aa-tRNA-synth_II/BPL/LPL"/>
</dbReference>
<comment type="subunit">
    <text evidence="2 11">Tetramer of two alpha and two beta subunits.</text>
</comment>
<gene>
    <name evidence="11" type="primary">pheT</name>
    <name evidence="14" type="ORF">A2849_03495</name>
</gene>
<dbReference type="GO" id="GO:0006432">
    <property type="term" value="P:phenylalanyl-tRNA aminoacylation"/>
    <property type="evidence" value="ECO:0007669"/>
    <property type="project" value="UniProtKB-UniRule"/>
</dbReference>
<feature type="domain" description="FDX-ACB" evidence="12">
    <location>
        <begin position="553"/>
        <end position="641"/>
    </location>
</feature>
<dbReference type="InterPro" id="IPR045060">
    <property type="entry name" value="Phe-tRNA-ligase_IIc_bsu"/>
</dbReference>
<keyword evidence="4 11" id="KW-0479">Metal-binding</keyword>
<dbReference type="SMART" id="SM00873">
    <property type="entry name" value="B3_4"/>
    <property type="match status" value="1"/>
</dbReference>
<evidence type="ECO:0000256" key="9">
    <source>
        <dbReference type="ARBA" id="ARBA00023146"/>
    </source>
</evidence>
<dbReference type="PANTHER" id="PTHR10947:SF0">
    <property type="entry name" value="PHENYLALANINE--TRNA LIGASE BETA SUBUNIT"/>
    <property type="match status" value="1"/>
</dbReference>
<evidence type="ECO:0000256" key="7">
    <source>
        <dbReference type="ARBA" id="ARBA00022842"/>
    </source>
</evidence>
<dbReference type="Gene3D" id="3.50.40.10">
    <property type="entry name" value="Phenylalanyl-trna Synthetase, Chain B, domain 3"/>
    <property type="match status" value="1"/>
</dbReference>
<dbReference type="GO" id="GO:0009328">
    <property type="term" value="C:phenylalanine-tRNA ligase complex"/>
    <property type="evidence" value="ECO:0007669"/>
    <property type="project" value="TreeGrafter"/>
</dbReference>
<dbReference type="GO" id="GO:0005524">
    <property type="term" value="F:ATP binding"/>
    <property type="evidence" value="ECO:0007669"/>
    <property type="project" value="UniProtKB-UniRule"/>
</dbReference>
<dbReference type="PROSITE" id="PS51447">
    <property type="entry name" value="FDX_ACB"/>
    <property type="match status" value="1"/>
</dbReference>
<dbReference type="Gene3D" id="3.30.70.380">
    <property type="entry name" value="Ferrodoxin-fold anticodon-binding domain"/>
    <property type="match status" value="1"/>
</dbReference>
<evidence type="ECO:0000256" key="5">
    <source>
        <dbReference type="ARBA" id="ARBA00022741"/>
    </source>
</evidence>
<sequence>MKVSYNWLQTFFDSLLPDPQKIRAMLTRDAFEVEGLEQKGNDTVFDIAVLPNRGHDSLSHRGIAREIGTLFNLPLMRDPLGAPPSLRPDSNVFTVTLKDAARSPRYSAAVIKGVSVGPSPDWLKERLESIGQRSINNIVDATNYVMFDVGQPLHAFDMGQMAEKDGAYAILVRTAKQGEKITTLDLKEYEMIEDDLLIVDGMSNTPIGIAGVKGGKPTEITKTTTDIIIESANFHGSSIRKTAKRLKLRTDASVRFEHELSPELTSYALTEVIDLIVKVAGGTVEGYVDMYPTLQKERQIVVTLQEINGLLGTSLSEHEIIGILERLHFSFAEKNGTFTVTTPFERLDLNIKEDVVEEIGRVYGYENISPVMPKSESVPLEINKNFYYAEKIRDFLVNEGFSEVLTYSFVEKGKGEVETTNPVALDRPSLRKSLEVGITKSLEQNSRNLPLLGLSRVAIFEIGKVFDRNGEHTALGIGVTAPKKGDSIKILEKTVQKLHGLLDMSNDGPTRSIIGEGQFLEFNVEKLIEKLPQPNEYDISNSKLYDISYKSYSVYPFVLRDIAIFVPEGTNADEILSVIKKEAGELLANSMLFDEFKKEGKISYAFRFAYQAKDRTLTDEEVNKVMEKITAAITNRGWVVR</sequence>
<dbReference type="SUPFAM" id="SSF46955">
    <property type="entry name" value="Putative DNA-binding domain"/>
    <property type="match status" value="2"/>
</dbReference>
<feature type="domain" description="B5" evidence="13">
    <location>
        <begin position="295"/>
        <end position="370"/>
    </location>
</feature>
<dbReference type="InterPro" id="IPR005146">
    <property type="entry name" value="B3/B4_tRNA-bd"/>
</dbReference>
<proteinExistence type="inferred from homology"/>
<evidence type="ECO:0000256" key="3">
    <source>
        <dbReference type="ARBA" id="ARBA00022598"/>
    </source>
</evidence>
<dbReference type="InterPro" id="IPR036690">
    <property type="entry name" value="Fdx_antiC-bd_sf"/>
</dbReference>
<feature type="binding site" evidence="11">
    <location>
        <position position="357"/>
    </location>
    <ligand>
        <name>Mg(2+)</name>
        <dbReference type="ChEBI" id="CHEBI:18420"/>
        <note>shared with alpha subunit</note>
    </ligand>
</feature>
<dbReference type="SMART" id="SM00874">
    <property type="entry name" value="B5"/>
    <property type="match status" value="1"/>
</dbReference>
<dbReference type="EC" id="6.1.1.20" evidence="11"/>
<keyword evidence="9 11" id="KW-0030">Aminoacyl-tRNA synthetase</keyword>
<comment type="catalytic activity">
    <reaction evidence="10 11">
        <text>tRNA(Phe) + L-phenylalanine + ATP = L-phenylalanyl-tRNA(Phe) + AMP + diphosphate + H(+)</text>
        <dbReference type="Rhea" id="RHEA:19413"/>
        <dbReference type="Rhea" id="RHEA-COMP:9668"/>
        <dbReference type="Rhea" id="RHEA-COMP:9699"/>
        <dbReference type="ChEBI" id="CHEBI:15378"/>
        <dbReference type="ChEBI" id="CHEBI:30616"/>
        <dbReference type="ChEBI" id="CHEBI:33019"/>
        <dbReference type="ChEBI" id="CHEBI:58095"/>
        <dbReference type="ChEBI" id="CHEBI:78442"/>
        <dbReference type="ChEBI" id="CHEBI:78531"/>
        <dbReference type="ChEBI" id="CHEBI:456215"/>
        <dbReference type="EC" id="6.1.1.20"/>
    </reaction>
</comment>
<evidence type="ECO:0000256" key="1">
    <source>
        <dbReference type="ARBA" id="ARBA00008653"/>
    </source>
</evidence>
<dbReference type="SUPFAM" id="SSF56037">
    <property type="entry name" value="PheT/TilS domain"/>
    <property type="match status" value="1"/>
</dbReference>
<dbReference type="GO" id="GO:0000287">
    <property type="term" value="F:magnesium ion binding"/>
    <property type="evidence" value="ECO:0007669"/>
    <property type="project" value="UniProtKB-UniRule"/>
</dbReference>
<comment type="cofactor">
    <cofactor evidence="11">
        <name>Mg(2+)</name>
        <dbReference type="ChEBI" id="CHEBI:18420"/>
    </cofactor>
    <text evidence="11">Binds 2 magnesium ions per tetramer.</text>
</comment>
<dbReference type="InterPro" id="IPR009061">
    <property type="entry name" value="DNA-bd_dom_put_sf"/>
</dbReference>
<dbReference type="Proteomes" id="UP000178121">
    <property type="component" value="Unassembled WGS sequence"/>
</dbReference>
<keyword evidence="7 11" id="KW-0460">Magnesium</keyword>
<dbReference type="EMBL" id="MHRI01000036">
    <property type="protein sequence ID" value="OHA20128.1"/>
    <property type="molecule type" value="Genomic_DNA"/>
</dbReference>
<organism evidence="14 15">
    <name type="scientific">Candidatus Taylorbacteria bacterium RIFCSPHIGHO2_01_FULL_51_15</name>
    <dbReference type="NCBI Taxonomy" id="1802304"/>
    <lineage>
        <taxon>Bacteria</taxon>
        <taxon>Candidatus Tayloriibacteriota</taxon>
    </lineage>
</organism>
<reference evidence="14 15" key="1">
    <citation type="journal article" date="2016" name="Nat. Commun.">
        <title>Thousands of microbial genomes shed light on interconnected biogeochemical processes in an aquifer system.</title>
        <authorList>
            <person name="Anantharaman K."/>
            <person name="Brown C.T."/>
            <person name="Hug L.A."/>
            <person name="Sharon I."/>
            <person name="Castelle C.J."/>
            <person name="Probst A.J."/>
            <person name="Thomas B.C."/>
            <person name="Singh A."/>
            <person name="Wilkins M.J."/>
            <person name="Karaoz U."/>
            <person name="Brodie E.L."/>
            <person name="Williams K.H."/>
            <person name="Hubbard S.S."/>
            <person name="Banfield J.F."/>
        </authorList>
    </citation>
    <scope>NUCLEOTIDE SEQUENCE [LARGE SCALE GENOMIC DNA]</scope>
</reference>
<dbReference type="Gene3D" id="3.30.930.10">
    <property type="entry name" value="Bira Bifunctional Protein, Domain 2"/>
    <property type="match status" value="1"/>
</dbReference>
<comment type="caution">
    <text evidence="14">The sequence shown here is derived from an EMBL/GenBank/DDBJ whole genome shotgun (WGS) entry which is preliminary data.</text>
</comment>
<evidence type="ECO:0000256" key="10">
    <source>
        <dbReference type="ARBA" id="ARBA00049255"/>
    </source>
</evidence>
<dbReference type="InterPro" id="IPR020825">
    <property type="entry name" value="Phe-tRNA_synthase-like_B3/B4"/>
</dbReference>
<dbReference type="HAMAP" id="MF_00283">
    <property type="entry name" value="Phe_tRNA_synth_beta1"/>
    <property type="match status" value="1"/>
</dbReference>
<name>A0A1G2M8G6_9BACT</name>
<dbReference type="GO" id="GO:0003723">
    <property type="term" value="F:RNA binding"/>
    <property type="evidence" value="ECO:0007669"/>
    <property type="project" value="InterPro"/>
</dbReference>
<comment type="subcellular location">
    <subcellularLocation>
        <location evidence="11">Cytoplasm</location>
    </subcellularLocation>
</comment>
<feature type="binding site" evidence="11">
    <location>
        <position position="348"/>
    </location>
    <ligand>
        <name>Mg(2+)</name>
        <dbReference type="ChEBI" id="CHEBI:18420"/>
        <note>shared with alpha subunit</note>
    </ligand>
</feature>
<protein>
    <recommendedName>
        <fullName evidence="11">Phenylalanine--tRNA ligase beta subunit</fullName>
        <ecNumber evidence="11">6.1.1.20</ecNumber>
    </recommendedName>
    <alternativeName>
        <fullName evidence="11">Phenylalanyl-tRNA synthetase beta subunit</fullName>
        <shortName evidence="11">PheRS</shortName>
    </alternativeName>
</protein>
<dbReference type="SUPFAM" id="SSF55681">
    <property type="entry name" value="Class II aaRS and biotin synthetases"/>
    <property type="match status" value="1"/>
</dbReference>
<evidence type="ECO:0000256" key="8">
    <source>
        <dbReference type="ARBA" id="ARBA00022917"/>
    </source>
</evidence>
<dbReference type="InterPro" id="IPR005121">
    <property type="entry name" value="Fdx_antiC-bd"/>
</dbReference>